<name>A0A0F4NNL4_9VIBR</name>
<comment type="caution">
    <text evidence="1">The sequence shown here is derived from an EMBL/GenBank/DDBJ whole genome shotgun (WGS) entry which is preliminary data.</text>
</comment>
<gene>
    <name evidence="1" type="ORF">TW81_07860</name>
</gene>
<dbReference type="EMBL" id="JXXV01000014">
    <property type="protein sequence ID" value="KJY83686.1"/>
    <property type="molecule type" value="Genomic_DNA"/>
</dbReference>
<dbReference type="STRING" id="579748.TW81_07860"/>
<keyword evidence="2" id="KW-1185">Reference proteome</keyword>
<dbReference type="Proteomes" id="UP000033673">
    <property type="component" value="Unassembled WGS sequence"/>
</dbReference>
<dbReference type="PATRIC" id="fig|579748.3.peg.1617"/>
<sequence length="68" mass="7592">MTKSQSARKLEAKNTIIIRNQGKKPEHITTTNNKTKLINCIISTKLATQIEQNTKQTVNSSLINLIAN</sequence>
<reference evidence="1 2" key="1">
    <citation type="journal article" date="2015" name="BMC Genomics">
        <title>Genome mining reveals unlocked bioactive potential of marine Gram-negative bacteria.</title>
        <authorList>
            <person name="Machado H."/>
            <person name="Sonnenschein E.C."/>
            <person name="Melchiorsen J."/>
            <person name="Gram L."/>
        </authorList>
    </citation>
    <scope>NUCLEOTIDE SEQUENCE [LARGE SCALE GENOMIC DNA]</scope>
    <source>
        <strain evidence="1 2">S2757</strain>
    </source>
</reference>
<evidence type="ECO:0000313" key="2">
    <source>
        <dbReference type="Proteomes" id="UP000033673"/>
    </source>
</evidence>
<proteinExistence type="predicted"/>
<protein>
    <submittedName>
        <fullName evidence="1">Uncharacterized protein</fullName>
    </submittedName>
</protein>
<dbReference type="AlphaFoldDB" id="A0A0F4NNL4"/>
<accession>A0A0F4NNL4</accession>
<organism evidence="1 2">
    <name type="scientific">Vibrio galatheae</name>
    <dbReference type="NCBI Taxonomy" id="579748"/>
    <lineage>
        <taxon>Bacteria</taxon>
        <taxon>Pseudomonadati</taxon>
        <taxon>Pseudomonadota</taxon>
        <taxon>Gammaproteobacteria</taxon>
        <taxon>Vibrionales</taxon>
        <taxon>Vibrionaceae</taxon>
        <taxon>Vibrio</taxon>
    </lineage>
</organism>
<evidence type="ECO:0000313" key="1">
    <source>
        <dbReference type="EMBL" id="KJY83686.1"/>
    </source>
</evidence>